<keyword evidence="2" id="KW-1185">Reference proteome</keyword>
<dbReference type="Gene3D" id="3.40.50.1820">
    <property type="entry name" value="alpha/beta hydrolase"/>
    <property type="match status" value="1"/>
</dbReference>
<dbReference type="Proteomes" id="UP001152300">
    <property type="component" value="Unassembled WGS sequence"/>
</dbReference>
<proteinExistence type="predicted"/>
<sequence>MSLSESSLSAQLLQPDIPSAIQAALAFGRSNWATGSVHTDPFYTLPLNTISNPSPPGTLLKVQESIDPTLYSLPHSVYITRIIYQSLTLTGDSVPVSAYILWPLSPRTNPDGAYQVVAWAHGTSGIFPECAPSHLRNLHQHFLAPYTLALPGYVVVATEYSGLGVSFSHHPDNEPITHLYLANPAAANDVIYSVVAARSAFPSLGSSFVSIGHSQGGGAIWAVAQHHAKDKIEGYLGGVSISPTTDMRGDPDPIGSIVWAGMMLGVKKVFPEFQFLDTFTEEGFAALNVYKTIEGDGAVGMGLFSP</sequence>
<dbReference type="EMBL" id="JAPEIS010000001">
    <property type="protein sequence ID" value="KAJ8071250.1"/>
    <property type="molecule type" value="Genomic_DNA"/>
</dbReference>
<evidence type="ECO:0008006" key="3">
    <source>
        <dbReference type="Google" id="ProtNLM"/>
    </source>
</evidence>
<comment type="caution">
    <text evidence="1">The sequence shown here is derived from an EMBL/GenBank/DDBJ whole genome shotgun (WGS) entry which is preliminary data.</text>
</comment>
<dbReference type="PANTHER" id="PTHR34853:SF1">
    <property type="entry name" value="LIPASE 5"/>
    <property type="match status" value="1"/>
</dbReference>
<dbReference type="InterPro" id="IPR029058">
    <property type="entry name" value="AB_hydrolase_fold"/>
</dbReference>
<dbReference type="OrthoDB" id="3557407at2759"/>
<name>A0A9X0DQS4_9HELO</name>
<dbReference type="AlphaFoldDB" id="A0A9X0DQS4"/>
<dbReference type="InterPro" id="IPR005152">
    <property type="entry name" value="Lipase_secreted"/>
</dbReference>
<dbReference type="GO" id="GO:0004806">
    <property type="term" value="F:triacylglycerol lipase activity"/>
    <property type="evidence" value="ECO:0007669"/>
    <property type="project" value="InterPro"/>
</dbReference>
<evidence type="ECO:0000313" key="2">
    <source>
        <dbReference type="Proteomes" id="UP001152300"/>
    </source>
</evidence>
<dbReference type="SUPFAM" id="SSF53474">
    <property type="entry name" value="alpha/beta-Hydrolases"/>
    <property type="match status" value="1"/>
</dbReference>
<dbReference type="GO" id="GO:0016042">
    <property type="term" value="P:lipid catabolic process"/>
    <property type="evidence" value="ECO:0007669"/>
    <property type="project" value="InterPro"/>
</dbReference>
<gene>
    <name evidence="1" type="ORF">OCU04_001584</name>
</gene>
<reference evidence="1" key="1">
    <citation type="submission" date="2022-11" db="EMBL/GenBank/DDBJ databases">
        <title>Genome Resource of Sclerotinia nivalis Strain SnTB1, a Plant Pathogen Isolated from American Ginseng.</title>
        <authorList>
            <person name="Fan S."/>
        </authorList>
    </citation>
    <scope>NUCLEOTIDE SEQUENCE</scope>
    <source>
        <strain evidence="1">SnTB1</strain>
    </source>
</reference>
<organism evidence="1 2">
    <name type="scientific">Sclerotinia nivalis</name>
    <dbReference type="NCBI Taxonomy" id="352851"/>
    <lineage>
        <taxon>Eukaryota</taxon>
        <taxon>Fungi</taxon>
        <taxon>Dikarya</taxon>
        <taxon>Ascomycota</taxon>
        <taxon>Pezizomycotina</taxon>
        <taxon>Leotiomycetes</taxon>
        <taxon>Helotiales</taxon>
        <taxon>Sclerotiniaceae</taxon>
        <taxon>Sclerotinia</taxon>
    </lineage>
</organism>
<dbReference type="PANTHER" id="PTHR34853">
    <property type="match status" value="1"/>
</dbReference>
<protein>
    <recommendedName>
        <fullName evidence="3">Secretory lipase</fullName>
    </recommendedName>
</protein>
<evidence type="ECO:0000313" key="1">
    <source>
        <dbReference type="EMBL" id="KAJ8071250.1"/>
    </source>
</evidence>
<accession>A0A9X0DQS4</accession>